<comment type="subcellular location">
    <subcellularLocation>
        <location evidence="1">Membrane</location>
        <topology evidence="1">Multi-pass membrane protein</topology>
    </subcellularLocation>
</comment>
<evidence type="ECO:0000256" key="5">
    <source>
        <dbReference type="ARBA" id="ARBA00023136"/>
    </source>
</evidence>
<sequence>MPCSVASIQIGAAIAKLLFGRVEPSTLVWLRLALAACVLLVVAMPRLRGRSPRDWAAVTAYGAALAVMNISLYQAIARIPLGTAVTIEFLGPLTVATLGSRRLRDWCWILLAGAGVALLGAAPSDLDPVGVGFAFLAATAWGAYIVLSTHTGRRWTGISGLAVGSTIGTLIATPVMLGAAGWVAPTDVRGLDDPWVWLIGLFVALLSTVVPYSLEMIALRRIPPAVFGILMSLEPAAAAIAGMLVVGEFIGPVEWAAVVCVMVASIGSVRTSHRS</sequence>
<reference evidence="8 9" key="1">
    <citation type="submission" date="2019-06" db="EMBL/GenBank/DDBJ databases">
        <title>Sequencing the genomes of 1000 actinobacteria strains.</title>
        <authorList>
            <person name="Klenk H.-P."/>
        </authorList>
    </citation>
    <scope>NUCLEOTIDE SEQUENCE [LARGE SCALE GENOMIC DNA]</scope>
    <source>
        <strain evidence="8 9">DSM 8251</strain>
    </source>
</reference>
<dbReference type="Proteomes" id="UP000316196">
    <property type="component" value="Unassembled WGS sequence"/>
</dbReference>
<dbReference type="Pfam" id="PF00892">
    <property type="entry name" value="EamA"/>
    <property type="match status" value="2"/>
</dbReference>
<keyword evidence="5 6" id="KW-0472">Membrane</keyword>
<name>A0A542ZCN4_9ACTN</name>
<comment type="caution">
    <text evidence="8">The sequence shown here is derived from an EMBL/GenBank/DDBJ whole genome shotgun (WGS) entry which is preliminary data.</text>
</comment>
<feature type="transmembrane region" description="Helical" evidence="6">
    <location>
        <begin position="106"/>
        <end position="123"/>
    </location>
</feature>
<dbReference type="InterPro" id="IPR000620">
    <property type="entry name" value="EamA_dom"/>
</dbReference>
<feature type="transmembrane region" description="Helical" evidence="6">
    <location>
        <begin position="226"/>
        <end position="246"/>
    </location>
</feature>
<evidence type="ECO:0000256" key="6">
    <source>
        <dbReference type="SAM" id="Phobius"/>
    </source>
</evidence>
<proteinExistence type="inferred from homology"/>
<feature type="transmembrane region" description="Helical" evidence="6">
    <location>
        <begin position="159"/>
        <end position="183"/>
    </location>
</feature>
<dbReference type="AlphaFoldDB" id="A0A542ZCN4"/>
<feature type="domain" description="EamA" evidence="7">
    <location>
        <begin position="130"/>
        <end position="267"/>
    </location>
</feature>
<keyword evidence="4 6" id="KW-1133">Transmembrane helix</keyword>
<gene>
    <name evidence="8" type="ORF">FB460_1965</name>
</gene>
<keyword evidence="9" id="KW-1185">Reference proteome</keyword>
<accession>A0A542ZCN4</accession>
<dbReference type="InterPro" id="IPR050638">
    <property type="entry name" value="AA-Vitamin_Transporters"/>
</dbReference>
<evidence type="ECO:0000256" key="3">
    <source>
        <dbReference type="ARBA" id="ARBA00022692"/>
    </source>
</evidence>
<dbReference type="GO" id="GO:0016020">
    <property type="term" value="C:membrane"/>
    <property type="evidence" value="ECO:0007669"/>
    <property type="project" value="UniProtKB-SubCell"/>
</dbReference>
<dbReference type="PANTHER" id="PTHR32322:SF2">
    <property type="entry name" value="EAMA DOMAIN-CONTAINING PROTEIN"/>
    <property type="match status" value="1"/>
</dbReference>
<feature type="transmembrane region" description="Helical" evidence="6">
    <location>
        <begin position="252"/>
        <end position="269"/>
    </location>
</feature>
<dbReference type="SUPFAM" id="SSF103481">
    <property type="entry name" value="Multidrug resistance efflux transporter EmrE"/>
    <property type="match status" value="2"/>
</dbReference>
<evidence type="ECO:0000313" key="8">
    <source>
        <dbReference type="EMBL" id="TQL58112.1"/>
    </source>
</evidence>
<dbReference type="InterPro" id="IPR037185">
    <property type="entry name" value="EmrE-like"/>
</dbReference>
<evidence type="ECO:0000259" key="7">
    <source>
        <dbReference type="Pfam" id="PF00892"/>
    </source>
</evidence>
<evidence type="ECO:0000256" key="1">
    <source>
        <dbReference type="ARBA" id="ARBA00004141"/>
    </source>
</evidence>
<feature type="transmembrane region" description="Helical" evidence="6">
    <location>
        <begin position="26"/>
        <end position="43"/>
    </location>
</feature>
<feature type="transmembrane region" description="Helical" evidence="6">
    <location>
        <begin position="129"/>
        <end position="147"/>
    </location>
</feature>
<dbReference type="PANTHER" id="PTHR32322">
    <property type="entry name" value="INNER MEMBRANE TRANSPORTER"/>
    <property type="match status" value="1"/>
</dbReference>
<dbReference type="EMBL" id="VFOR01000002">
    <property type="protein sequence ID" value="TQL58112.1"/>
    <property type="molecule type" value="Genomic_DNA"/>
</dbReference>
<comment type="similarity">
    <text evidence="2">Belongs to the EamA transporter family.</text>
</comment>
<feature type="transmembrane region" description="Helical" evidence="6">
    <location>
        <begin position="195"/>
        <end position="214"/>
    </location>
</feature>
<protein>
    <submittedName>
        <fullName evidence="8">Inner membrane transporter RhtA</fullName>
    </submittedName>
</protein>
<keyword evidence="3 6" id="KW-0812">Transmembrane</keyword>
<feature type="transmembrane region" description="Helical" evidence="6">
    <location>
        <begin position="55"/>
        <end position="73"/>
    </location>
</feature>
<organism evidence="8 9">
    <name type="scientific">Propioniferax innocua</name>
    <dbReference type="NCBI Taxonomy" id="1753"/>
    <lineage>
        <taxon>Bacteria</taxon>
        <taxon>Bacillati</taxon>
        <taxon>Actinomycetota</taxon>
        <taxon>Actinomycetes</taxon>
        <taxon>Propionibacteriales</taxon>
        <taxon>Propionibacteriaceae</taxon>
        <taxon>Propioniferax</taxon>
    </lineage>
</organism>
<evidence type="ECO:0000256" key="4">
    <source>
        <dbReference type="ARBA" id="ARBA00022989"/>
    </source>
</evidence>
<evidence type="ECO:0000256" key="2">
    <source>
        <dbReference type="ARBA" id="ARBA00007362"/>
    </source>
</evidence>
<feature type="domain" description="EamA" evidence="7">
    <location>
        <begin position="10"/>
        <end position="120"/>
    </location>
</feature>
<feature type="transmembrane region" description="Helical" evidence="6">
    <location>
        <begin position="79"/>
        <end position="99"/>
    </location>
</feature>
<evidence type="ECO:0000313" key="9">
    <source>
        <dbReference type="Proteomes" id="UP000316196"/>
    </source>
</evidence>